<feature type="binding site" evidence="4">
    <location>
        <position position="151"/>
    </location>
    <ligand>
        <name>Zn(2+)</name>
        <dbReference type="ChEBI" id="CHEBI:29105"/>
    </ligand>
</feature>
<sequence length="282" mass="30064">MGLVGLGTEGEAAVDGGALSAEQRRLVEAIADALYQRGPGMAFTGAGISTESGIPDYRGPNGLWSRENPTRYRDFLNDPEVRRRYWDRRRQRYPILAGARPNVGHVALARLQAAGYLEIIVTQNIDGLHQKAGSPPERVVELHGTAHAIRCLSCELLWPAEEFDPGPPGTIPDCPVCGGLVKEATVSFGEPVPRRILEHALALAEATPVMLVIGTSLKVVPAAHVPRRAARAGAFVAIVNDEPTPLDREAAVVLRARAGAALAYLAELLVGAPADSARERAS</sequence>
<keyword evidence="6" id="KW-0614">Plasmid</keyword>
<dbReference type="PROSITE" id="PS50305">
    <property type="entry name" value="SIRTUIN"/>
    <property type="match status" value="1"/>
</dbReference>
<keyword evidence="7" id="KW-1185">Reference proteome</keyword>
<dbReference type="GO" id="GO:0017136">
    <property type="term" value="F:histone deacetylase activity, NAD-dependent"/>
    <property type="evidence" value="ECO:0007669"/>
    <property type="project" value="TreeGrafter"/>
</dbReference>
<feature type="binding site" evidence="4">
    <location>
        <position position="177"/>
    </location>
    <ligand>
        <name>Zn(2+)</name>
        <dbReference type="ChEBI" id="CHEBI:29105"/>
    </ligand>
</feature>
<dbReference type="HOGENOM" id="CLU_023643_3_0_0"/>
<feature type="binding site" evidence="4">
    <location>
        <position position="154"/>
    </location>
    <ligand>
        <name>Zn(2+)</name>
        <dbReference type="ChEBI" id="CHEBI:29105"/>
    </ligand>
</feature>
<dbReference type="GO" id="GO:0070403">
    <property type="term" value="F:NAD+ binding"/>
    <property type="evidence" value="ECO:0007669"/>
    <property type="project" value="InterPro"/>
</dbReference>
<feature type="domain" description="Deacetylase sirtuin-type" evidence="5">
    <location>
        <begin position="20"/>
        <end position="272"/>
    </location>
</feature>
<evidence type="ECO:0000256" key="3">
    <source>
        <dbReference type="ARBA" id="ARBA00023027"/>
    </source>
</evidence>
<evidence type="ECO:0000256" key="4">
    <source>
        <dbReference type="PROSITE-ProRule" id="PRU00236"/>
    </source>
</evidence>
<reference evidence="6 7" key="1">
    <citation type="journal article" date="2009" name="PLoS ONE">
        <title>Complete genome sequence of the aerobic CO-oxidizing thermophile Thermomicrobium roseum.</title>
        <authorList>
            <person name="Wu D."/>
            <person name="Raymond J."/>
            <person name="Wu M."/>
            <person name="Chatterji S."/>
            <person name="Ren Q."/>
            <person name="Graham J.E."/>
            <person name="Bryant D.A."/>
            <person name="Robb F."/>
            <person name="Colman A."/>
            <person name="Tallon L.J."/>
            <person name="Badger J.H."/>
            <person name="Madupu R."/>
            <person name="Ward N.L."/>
            <person name="Eisen J.A."/>
        </authorList>
    </citation>
    <scope>NUCLEOTIDE SEQUENCE [LARGE SCALE GENOMIC DNA]</scope>
    <source>
        <strain evidence="7">ATCC 27502 / DSM 5159 / P-2</strain>
        <plasmid evidence="6">unnamed</plasmid>
    </source>
</reference>
<name>B9L4G7_THERP</name>
<gene>
    <name evidence="6" type="ordered locus">trd_A0681</name>
</gene>
<evidence type="ECO:0000313" key="6">
    <source>
        <dbReference type="EMBL" id="ACM06668.1"/>
    </source>
</evidence>
<dbReference type="GO" id="GO:0046872">
    <property type="term" value="F:metal ion binding"/>
    <property type="evidence" value="ECO:0007669"/>
    <property type="project" value="UniProtKB-KW"/>
</dbReference>
<dbReference type="KEGG" id="tro:trd_A0681"/>
<dbReference type="PANTHER" id="PTHR11085:SF10">
    <property type="entry name" value="NAD-DEPENDENT PROTEIN DEACYLASE SIRTUIN-5, MITOCHONDRIAL-RELATED"/>
    <property type="match status" value="1"/>
</dbReference>
<keyword evidence="6" id="KW-0378">Hydrolase</keyword>
<evidence type="ECO:0000256" key="1">
    <source>
        <dbReference type="ARBA" id="ARBA00012928"/>
    </source>
</evidence>
<dbReference type="InterPro" id="IPR026591">
    <property type="entry name" value="Sirtuin_cat_small_dom_sf"/>
</dbReference>
<geneLocation type="plasmid" evidence="7">
    <name>Tros</name>
</geneLocation>
<dbReference type="InterPro" id="IPR050134">
    <property type="entry name" value="NAD-dep_sirtuin_deacylases"/>
</dbReference>
<accession>B9L4G7</accession>
<dbReference type="Proteomes" id="UP000000447">
    <property type="component" value="Plasmid unnamed"/>
</dbReference>
<dbReference type="InterPro" id="IPR026590">
    <property type="entry name" value="Ssirtuin_cat_dom"/>
</dbReference>
<keyword evidence="4" id="KW-0479">Metal-binding</keyword>
<dbReference type="eggNOG" id="COG0846">
    <property type="taxonomic scope" value="Bacteria"/>
</dbReference>
<evidence type="ECO:0000259" key="5">
    <source>
        <dbReference type="PROSITE" id="PS50305"/>
    </source>
</evidence>
<protein>
    <recommendedName>
        <fullName evidence="1">protein acetyllysine N-acetyltransferase</fullName>
        <ecNumber evidence="1">2.3.1.286</ecNumber>
    </recommendedName>
</protein>
<dbReference type="InterPro" id="IPR003000">
    <property type="entry name" value="Sirtuin"/>
</dbReference>
<dbReference type="AlphaFoldDB" id="B9L4G7"/>
<dbReference type="EMBL" id="CP001276">
    <property type="protein sequence ID" value="ACM06668.1"/>
    <property type="molecule type" value="Genomic_DNA"/>
</dbReference>
<evidence type="ECO:0000256" key="2">
    <source>
        <dbReference type="ARBA" id="ARBA00022679"/>
    </source>
</evidence>
<dbReference type="Pfam" id="PF02146">
    <property type="entry name" value="SIR2"/>
    <property type="match status" value="1"/>
</dbReference>
<proteinExistence type="predicted"/>
<dbReference type="Gene3D" id="3.40.50.1220">
    <property type="entry name" value="TPP-binding domain"/>
    <property type="match status" value="1"/>
</dbReference>
<keyword evidence="3" id="KW-0520">NAD</keyword>
<dbReference type="PANTHER" id="PTHR11085">
    <property type="entry name" value="NAD-DEPENDENT PROTEIN DEACYLASE SIRTUIN-5, MITOCHONDRIAL-RELATED"/>
    <property type="match status" value="1"/>
</dbReference>
<dbReference type="GO" id="GO:0016787">
    <property type="term" value="F:hydrolase activity"/>
    <property type="evidence" value="ECO:0007669"/>
    <property type="project" value="UniProtKB-KW"/>
</dbReference>
<dbReference type="SUPFAM" id="SSF52467">
    <property type="entry name" value="DHS-like NAD/FAD-binding domain"/>
    <property type="match status" value="1"/>
</dbReference>
<dbReference type="CDD" id="cd01407">
    <property type="entry name" value="SIR2-fam"/>
    <property type="match status" value="1"/>
</dbReference>
<keyword evidence="4" id="KW-0862">Zinc</keyword>
<keyword evidence="2" id="KW-0808">Transferase</keyword>
<feature type="binding site" evidence="4">
    <location>
        <position position="174"/>
    </location>
    <ligand>
        <name>Zn(2+)</name>
        <dbReference type="ChEBI" id="CHEBI:29105"/>
    </ligand>
</feature>
<dbReference type="EC" id="2.3.1.286" evidence="1"/>
<evidence type="ECO:0000313" key="7">
    <source>
        <dbReference type="Proteomes" id="UP000000447"/>
    </source>
</evidence>
<dbReference type="Gene3D" id="3.30.1600.10">
    <property type="entry name" value="SIR2/SIRT2 'Small Domain"/>
    <property type="match status" value="1"/>
</dbReference>
<feature type="active site" description="Proton acceptor" evidence="4">
    <location>
        <position position="143"/>
    </location>
</feature>
<dbReference type="InterPro" id="IPR029035">
    <property type="entry name" value="DHS-like_NAD/FAD-binding_dom"/>
</dbReference>
<organism evidence="6 7">
    <name type="scientific">Thermomicrobium roseum (strain ATCC 27502 / DSM 5159 / P-2)</name>
    <dbReference type="NCBI Taxonomy" id="309801"/>
    <lineage>
        <taxon>Bacteria</taxon>
        <taxon>Pseudomonadati</taxon>
        <taxon>Thermomicrobiota</taxon>
        <taxon>Thermomicrobia</taxon>
        <taxon>Thermomicrobiales</taxon>
        <taxon>Thermomicrobiaceae</taxon>
        <taxon>Thermomicrobium</taxon>
    </lineage>
</organism>